<dbReference type="Proteomes" id="UP001057402">
    <property type="component" value="Chromosome 11"/>
</dbReference>
<name>A0ACB9LNR9_9MYRT</name>
<sequence>MVEGAPGGVDTPLLALGTLGRGRESLPGRAWSPGTLEDVGFAQERRENGGCHGFAAGLGTPESGSPAAMKPGSAKGGGDLPPLSLGTPGEEGFQGRHDRICSGQHGDRLFWRSPPLLGPGYAGGRRAHCCRFSGGKGTMIVRELSREWSDRGKALRMMGLVNLSYMLRDDIGSYWLPEGEVVFLEKTREGAGICLSGEVVPISEGYETLPFFCAVKRFLDQPLREFEFAPAMDNVMKSAA</sequence>
<organism evidence="1 2">
    <name type="scientific">Melastoma candidum</name>
    <dbReference type="NCBI Taxonomy" id="119954"/>
    <lineage>
        <taxon>Eukaryota</taxon>
        <taxon>Viridiplantae</taxon>
        <taxon>Streptophyta</taxon>
        <taxon>Embryophyta</taxon>
        <taxon>Tracheophyta</taxon>
        <taxon>Spermatophyta</taxon>
        <taxon>Magnoliopsida</taxon>
        <taxon>eudicotyledons</taxon>
        <taxon>Gunneridae</taxon>
        <taxon>Pentapetalae</taxon>
        <taxon>rosids</taxon>
        <taxon>malvids</taxon>
        <taxon>Myrtales</taxon>
        <taxon>Melastomataceae</taxon>
        <taxon>Melastomatoideae</taxon>
        <taxon>Melastomateae</taxon>
        <taxon>Melastoma</taxon>
    </lineage>
</organism>
<accession>A0ACB9LNR9</accession>
<protein>
    <submittedName>
        <fullName evidence="1">Uncharacterized protein</fullName>
    </submittedName>
</protein>
<evidence type="ECO:0000313" key="1">
    <source>
        <dbReference type="EMBL" id="KAI4312334.1"/>
    </source>
</evidence>
<gene>
    <name evidence="1" type="ORF">MLD38_037152</name>
</gene>
<proteinExistence type="predicted"/>
<keyword evidence="2" id="KW-1185">Reference proteome</keyword>
<comment type="caution">
    <text evidence="1">The sequence shown here is derived from an EMBL/GenBank/DDBJ whole genome shotgun (WGS) entry which is preliminary data.</text>
</comment>
<dbReference type="EMBL" id="CM042890">
    <property type="protein sequence ID" value="KAI4312334.1"/>
    <property type="molecule type" value="Genomic_DNA"/>
</dbReference>
<reference evidence="2" key="1">
    <citation type="journal article" date="2023" name="Front. Plant Sci.">
        <title>Chromosomal-level genome assembly of Melastoma candidum provides insights into trichome evolution.</title>
        <authorList>
            <person name="Zhong Y."/>
            <person name="Wu W."/>
            <person name="Sun C."/>
            <person name="Zou P."/>
            <person name="Liu Y."/>
            <person name="Dai S."/>
            <person name="Zhou R."/>
        </authorList>
    </citation>
    <scope>NUCLEOTIDE SEQUENCE [LARGE SCALE GENOMIC DNA]</scope>
</reference>
<evidence type="ECO:0000313" key="2">
    <source>
        <dbReference type="Proteomes" id="UP001057402"/>
    </source>
</evidence>